<gene>
    <name evidence="1" type="ORF">DSCOOX_49690</name>
</gene>
<accession>A0A5K8AH05</accession>
<name>A0A5K8AH05_9BACT</name>
<organism evidence="1 2">
    <name type="scientific">Desulfosarcina ovata subsp. ovata</name>
    <dbReference type="NCBI Taxonomy" id="2752305"/>
    <lineage>
        <taxon>Bacteria</taxon>
        <taxon>Pseudomonadati</taxon>
        <taxon>Thermodesulfobacteriota</taxon>
        <taxon>Desulfobacteria</taxon>
        <taxon>Desulfobacterales</taxon>
        <taxon>Desulfosarcinaceae</taxon>
        <taxon>Desulfosarcina</taxon>
    </lineage>
</organism>
<evidence type="ECO:0000313" key="1">
    <source>
        <dbReference type="EMBL" id="BBO91789.1"/>
    </source>
</evidence>
<proteinExistence type="predicted"/>
<evidence type="ECO:0000313" key="2">
    <source>
        <dbReference type="Proteomes" id="UP000422108"/>
    </source>
</evidence>
<dbReference type="EMBL" id="AP021879">
    <property type="protein sequence ID" value="BBO91789.1"/>
    <property type="molecule type" value="Genomic_DNA"/>
</dbReference>
<dbReference type="UniPathway" id="UPA00344"/>
<dbReference type="Proteomes" id="UP000422108">
    <property type="component" value="Chromosome"/>
</dbReference>
<dbReference type="AlphaFoldDB" id="A0A5K8AH05"/>
<reference evidence="1 2" key="1">
    <citation type="submission" date="2019-11" db="EMBL/GenBank/DDBJ databases">
        <title>Comparative genomics of hydrocarbon-degrading Desulfosarcina strains.</title>
        <authorList>
            <person name="Watanabe M."/>
            <person name="Kojima H."/>
            <person name="Fukui M."/>
        </authorList>
    </citation>
    <scope>NUCLEOTIDE SEQUENCE [LARGE SCALE GENOMIC DNA]</scope>
    <source>
        <strain evidence="2">oXyS1</strain>
    </source>
</reference>
<keyword evidence="2" id="KW-1185">Reference proteome</keyword>
<dbReference type="RefSeq" id="WP_197743392.1">
    <property type="nucleotide sequence ID" value="NZ_AP021879.1"/>
</dbReference>
<sequence>MKAIPVTEAVGMVLGHDVTRIIPGQKKGPAFRKGHFVREEEIPAFLDMGKANIFAYLLVIPRLLAGETVTRDDIAAMGHGGLCAGCNVCRYPLCGFGKGIC</sequence>
<protein>
    <submittedName>
        <fullName evidence="1">Uncharacterized protein</fullName>
    </submittedName>
</protein>